<protein>
    <submittedName>
        <fullName evidence="3">Uncharacterized protein</fullName>
    </submittedName>
</protein>
<evidence type="ECO:0000313" key="4">
    <source>
        <dbReference type="Proteomes" id="UP001152320"/>
    </source>
</evidence>
<evidence type="ECO:0000313" key="3">
    <source>
        <dbReference type="EMBL" id="KAJ8036611.1"/>
    </source>
</evidence>
<organism evidence="3 4">
    <name type="scientific">Holothuria leucospilota</name>
    <name type="common">Black long sea cucumber</name>
    <name type="synonym">Mertensiothuria leucospilota</name>
    <dbReference type="NCBI Taxonomy" id="206669"/>
    <lineage>
        <taxon>Eukaryota</taxon>
        <taxon>Metazoa</taxon>
        <taxon>Echinodermata</taxon>
        <taxon>Eleutherozoa</taxon>
        <taxon>Echinozoa</taxon>
        <taxon>Holothuroidea</taxon>
        <taxon>Aspidochirotacea</taxon>
        <taxon>Aspidochirotida</taxon>
        <taxon>Holothuriidae</taxon>
        <taxon>Holothuria</taxon>
    </lineage>
</organism>
<comment type="caution">
    <text evidence="3">The sequence shown here is derived from an EMBL/GenBank/DDBJ whole genome shotgun (WGS) entry which is preliminary data.</text>
</comment>
<dbReference type="AlphaFoldDB" id="A0A9Q1C0Z1"/>
<name>A0A9Q1C0Z1_HOLLE</name>
<keyword evidence="2" id="KW-0812">Transmembrane</keyword>
<evidence type="ECO:0000256" key="1">
    <source>
        <dbReference type="SAM" id="MobiDB-lite"/>
    </source>
</evidence>
<keyword evidence="2" id="KW-1133">Transmembrane helix</keyword>
<reference evidence="3" key="1">
    <citation type="submission" date="2021-10" db="EMBL/GenBank/DDBJ databases">
        <title>Tropical sea cucumber genome reveals ecological adaptation and Cuvierian tubules defense mechanism.</title>
        <authorList>
            <person name="Chen T."/>
        </authorList>
    </citation>
    <scope>NUCLEOTIDE SEQUENCE</scope>
    <source>
        <strain evidence="3">Nanhai2018</strain>
        <tissue evidence="3">Muscle</tissue>
    </source>
</reference>
<gene>
    <name evidence="3" type="ORF">HOLleu_20632</name>
</gene>
<feature type="compositionally biased region" description="Polar residues" evidence="1">
    <location>
        <begin position="184"/>
        <end position="202"/>
    </location>
</feature>
<feature type="region of interest" description="Disordered" evidence="1">
    <location>
        <begin position="181"/>
        <end position="224"/>
    </location>
</feature>
<keyword evidence="4" id="KW-1185">Reference proteome</keyword>
<evidence type="ECO:0000256" key="2">
    <source>
        <dbReference type="SAM" id="Phobius"/>
    </source>
</evidence>
<dbReference type="Proteomes" id="UP001152320">
    <property type="component" value="Chromosome 9"/>
</dbReference>
<accession>A0A9Q1C0Z1</accession>
<keyword evidence="2" id="KW-0472">Membrane</keyword>
<dbReference type="EMBL" id="JAIZAY010000009">
    <property type="protein sequence ID" value="KAJ8036611.1"/>
    <property type="molecule type" value="Genomic_DNA"/>
</dbReference>
<sequence>MKESPRSGLCHPSGKQIAAVAASWEFIGCNSKGKEVRSAESQFCVRGSDQNLNCAGLRQDVPAEVPELPSFGCPTTTASTSTLAETTISTAEENVTQSAAFVTIQRTPPETEFTGNQGCCGPGLYVLMFIIIIIMLLIVLLVIYLRCKRRPKLHAKYHTSKVEEANGTRIQNSAEAVPLKSHNWVGSTPNSSKPNIPQSQSAEPLGPSESASMVKIPSDPQLMVDEEPQVEDLQTHPSQVELITKDEDLTLMVYTGSSMA</sequence>
<feature type="transmembrane region" description="Helical" evidence="2">
    <location>
        <begin position="124"/>
        <end position="145"/>
    </location>
</feature>
<proteinExistence type="predicted"/>